<evidence type="ECO:0000313" key="1">
    <source>
        <dbReference type="EMBL" id="PON71068.1"/>
    </source>
</evidence>
<dbReference type="Proteomes" id="UP000237105">
    <property type="component" value="Unassembled WGS sequence"/>
</dbReference>
<dbReference type="STRING" id="3476.A0A2P5DCP6"/>
<dbReference type="AlphaFoldDB" id="A0A2P5DCP6"/>
<sequence>MISLYIVRPTMTIFPTFKPFLNHYVPTSCTSTLKSVSSLLPTYCSLGLLKDGIAADEKKLQAICDWPTPKSIHDIRSFHRLATFYRRFIRNFSSIVAPLTDCLKGKSSFGENNKNLALLQSKKNFVMYQSLPCPTLTRLLKLKLML</sequence>
<dbReference type="PANTHER" id="PTHR33064">
    <property type="entry name" value="POL PROTEIN"/>
    <property type="match status" value="1"/>
</dbReference>
<dbReference type="EMBL" id="JXTB01000046">
    <property type="protein sequence ID" value="PON71068.1"/>
    <property type="molecule type" value="Genomic_DNA"/>
</dbReference>
<proteinExistence type="predicted"/>
<evidence type="ECO:0000313" key="2">
    <source>
        <dbReference type="Proteomes" id="UP000237105"/>
    </source>
</evidence>
<protein>
    <submittedName>
        <fullName evidence="1">Uncharacterized protein</fullName>
    </submittedName>
</protein>
<accession>A0A2P5DCP6</accession>
<keyword evidence="2" id="KW-1185">Reference proteome</keyword>
<dbReference type="OrthoDB" id="1193989at2759"/>
<organism evidence="1 2">
    <name type="scientific">Parasponia andersonii</name>
    <name type="common">Sponia andersonii</name>
    <dbReference type="NCBI Taxonomy" id="3476"/>
    <lineage>
        <taxon>Eukaryota</taxon>
        <taxon>Viridiplantae</taxon>
        <taxon>Streptophyta</taxon>
        <taxon>Embryophyta</taxon>
        <taxon>Tracheophyta</taxon>
        <taxon>Spermatophyta</taxon>
        <taxon>Magnoliopsida</taxon>
        <taxon>eudicotyledons</taxon>
        <taxon>Gunneridae</taxon>
        <taxon>Pentapetalae</taxon>
        <taxon>rosids</taxon>
        <taxon>fabids</taxon>
        <taxon>Rosales</taxon>
        <taxon>Cannabaceae</taxon>
        <taxon>Parasponia</taxon>
    </lineage>
</organism>
<dbReference type="InterPro" id="IPR051320">
    <property type="entry name" value="Viral_Replic_Matur_Polypro"/>
</dbReference>
<dbReference type="InterPro" id="IPR043502">
    <property type="entry name" value="DNA/RNA_pol_sf"/>
</dbReference>
<dbReference type="Gene3D" id="3.30.70.270">
    <property type="match status" value="1"/>
</dbReference>
<dbReference type="InterPro" id="IPR043128">
    <property type="entry name" value="Rev_trsase/Diguanyl_cyclase"/>
</dbReference>
<dbReference type="SUPFAM" id="SSF56672">
    <property type="entry name" value="DNA/RNA polymerases"/>
    <property type="match status" value="1"/>
</dbReference>
<name>A0A2P5DCP6_PARAD</name>
<dbReference type="PANTHER" id="PTHR33064:SF37">
    <property type="entry name" value="RIBONUCLEASE H"/>
    <property type="match status" value="1"/>
</dbReference>
<gene>
    <name evidence="1" type="ORF">PanWU01x14_075070</name>
</gene>
<reference evidence="2" key="1">
    <citation type="submission" date="2016-06" db="EMBL/GenBank/DDBJ databases">
        <title>Parallel loss of symbiosis genes in relatives of nitrogen-fixing non-legume Parasponia.</title>
        <authorList>
            <person name="Van Velzen R."/>
            <person name="Holmer R."/>
            <person name="Bu F."/>
            <person name="Rutten L."/>
            <person name="Van Zeijl A."/>
            <person name="Liu W."/>
            <person name="Santuari L."/>
            <person name="Cao Q."/>
            <person name="Sharma T."/>
            <person name="Shen D."/>
            <person name="Roswanjaya Y."/>
            <person name="Wardhani T."/>
            <person name="Kalhor M.S."/>
            <person name="Jansen J."/>
            <person name="Van den Hoogen J."/>
            <person name="Gungor B."/>
            <person name="Hartog M."/>
            <person name="Hontelez J."/>
            <person name="Verver J."/>
            <person name="Yang W.-C."/>
            <person name="Schijlen E."/>
            <person name="Repin R."/>
            <person name="Schilthuizen M."/>
            <person name="Schranz E."/>
            <person name="Heidstra R."/>
            <person name="Miyata K."/>
            <person name="Fedorova E."/>
            <person name="Kohlen W."/>
            <person name="Bisseling T."/>
            <person name="Smit S."/>
            <person name="Geurts R."/>
        </authorList>
    </citation>
    <scope>NUCLEOTIDE SEQUENCE [LARGE SCALE GENOMIC DNA]</scope>
    <source>
        <strain evidence="2">cv. WU1-14</strain>
    </source>
</reference>
<comment type="caution">
    <text evidence="1">The sequence shown here is derived from an EMBL/GenBank/DDBJ whole genome shotgun (WGS) entry which is preliminary data.</text>
</comment>